<dbReference type="InterPro" id="IPR020471">
    <property type="entry name" value="AKR"/>
</dbReference>
<dbReference type="EMBL" id="UYRV01104682">
    <property type="protein sequence ID" value="VDN19895.1"/>
    <property type="molecule type" value="Genomic_DNA"/>
</dbReference>
<dbReference type="InterPro" id="IPR023210">
    <property type="entry name" value="NADP_OxRdtase_dom"/>
</dbReference>
<evidence type="ECO:0000256" key="2">
    <source>
        <dbReference type="ARBA" id="ARBA00022857"/>
    </source>
</evidence>
<reference evidence="5 6" key="1">
    <citation type="submission" date="2018-11" db="EMBL/GenBank/DDBJ databases">
        <authorList>
            <consortium name="Pathogen Informatics"/>
        </authorList>
    </citation>
    <scope>NUCLEOTIDE SEQUENCE [LARGE SCALE GENOMIC DNA]</scope>
</reference>
<dbReference type="PRINTS" id="PR00069">
    <property type="entry name" value="ALDKETRDTASE"/>
</dbReference>
<sequence length="97" mass="11816">MNHPSYLYLEERDYAGKDEAYDLNKRGRKEVWQKLEEYKDRGVIKSVGVSSYEVYHLIELFEYAKHRPVMNQFEYHPYYNRPTLVKFCERNGIFVQV</sequence>
<gene>
    <name evidence="5" type="ORF">CGOC_LOCUS8688</name>
</gene>
<dbReference type="PANTHER" id="PTHR43827:SF3">
    <property type="entry name" value="NADP-DEPENDENT OXIDOREDUCTASE DOMAIN-CONTAINING PROTEIN"/>
    <property type="match status" value="1"/>
</dbReference>
<keyword evidence="2" id="KW-0521">NADP</keyword>
<evidence type="ECO:0000259" key="4">
    <source>
        <dbReference type="Pfam" id="PF00248"/>
    </source>
</evidence>
<evidence type="ECO:0000256" key="1">
    <source>
        <dbReference type="ARBA" id="ARBA00007905"/>
    </source>
</evidence>
<dbReference type="InterPro" id="IPR036812">
    <property type="entry name" value="NAD(P)_OxRdtase_dom_sf"/>
</dbReference>
<protein>
    <recommendedName>
        <fullName evidence="4">NADP-dependent oxidoreductase domain-containing protein</fullName>
    </recommendedName>
</protein>
<dbReference type="Pfam" id="PF00248">
    <property type="entry name" value="Aldo_ket_red"/>
    <property type="match status" value="1"/>
</dbReference>
<keyword evidence="3" id="KW-0560">Oxidoreductase</keyword>
<dbReference type="SUPFAM" id="SSF51430">
    <property type="entry name" value="NAD(P)-linked oxidoreductase"/>
    <property type="match status" value="1"/>
</dbReference>
<feature type="domain" description="NADP-dependent oxidoreductase" evidence="4">
    <location>
        <begin position="28"/>
        <end position="93"/>
    </location>
</feature>
<dbReference type="OrthoDB" id="416253at2759"/>
<dbReference type="PANTHER" id="PTHR43827">
    <property type="entry name" value="2,5-DIKETO-D-GLUCONIC ACID REDUCTASE"/>
    <property type="match status" value="1"/>
</dbReference>
<accession>A0A3P7LS46</accession>
<dbReference type="GO" id="GO:0016616">
    <property type="term" value="F:oxidoreductase activity, acting on the CH-OH group of donors, NAD or NADP as acceptor"/>
    <property type="evidence" value="ECO:0007669"/>
    <property type="project" value="UniProtKB-ARBA"/>
</dbReference>
<evidence type="ECO:0000313" key="5">
    <source>
        <dbReference type="EMBL" id="VDN19895.1"/>
    </source>
</evidence>
<keyword evidence="6" id="KW-1185">Reference proteome</keyword>
<evidence type="ECO:0000313" key="6">
    <source>
        <dbReference type="Proteomes" id="UP000271889"/>
    </source>
</evidence>
<comment type="similarity">
    <text evidence="1">Belongs to the aldo/keto reductase family.</text>
</comment>
<organism evidence="5 6">
    <name type="scientific">Cylicostephanus goldi</name>
    <name type="common">Nematode worm</name>
    <dbReference type="NCBI Taxonomy" id="71465"/>
    <lineage>
        <taxon>Eukaryota</taxon>
        <taxon>Metazoa</taxon>
        <taxon>Ecdysozoa</taxon>
        <taxon>Nematoda</taxon>
        <taxon>Chromadorea</taxon>
        <taxon>Rhabditida</taxon>
        <taxon>Rhabditina</taxon>
        <taxon>Rhabditomorpha</taxon>
        <taxon>Strongyloidea</taxon>
        <taxon>Strongylidae</taxon>
        <taxon>Cylicostephanus</taxon>
    </lineage>
</organism>
<evidence type="ECO:0000256" key="3">
    <source>
        <dbReference type="ARBA" id="ARBA00023002"/>
    </source>
</evidence>
<name>A0A3P7LS46_CYLGO</name>
<dbReference type="Gene3D" id="3.20.20.100">
    <property type="entry name" value="NADP-dependent oxidoreductase domain"/>
    <property type="match status" value="1"/>
</dbReference>
<dbReference type="AlphaFoldDB" id="A0A3P7LS46"/>
<dbReference type="Proteomes" id="UP000271889">
    <property type="component" value="Unassembled WGS sequence"/>
</dbReference>
<proteinExistence type="inferred from homology"/>